<accession>A0A6J6JNU2</accession>
<dbReference type="PROSITE" id="PS50850">
    <property type="entry name" value="MFS"/>
    <property type="match status" value="1"/>
</dbReference>
<feature type="transmembrane region" description="Helical" evidence="1">
    <location>
        <begin position="50"/>
        <end position="70"/>
    </location>
</feature>
<evidence type="ECO:0000259" key="2">
    <source>
        <dbReference type="PROSITE" id="PS50850"/>
    </source>
</evidence>
<keyword evidence="1" id="KW-0472">Membrane</keyword>
<keyword evidence="1" id="KW-0812">Transmembrane</keyword>
<dbReference type="SUPFAM" id="SSF103473">
    <property type="entry name" value="MFS general substrate transporter"/>
    <property type="match status" value="1"/>
</dbReference>
<protein>
    <submittedName>
        <fullName evidence="3">Unannotated protein</fullName>
    </submittedName>
</protein>
<evidence type="ECO:0000256" key="1">
    <source>
        <dbReference type="SAM" id="Phobius"/>
    </source>
</evidence>
<dbReference type="InterPro" id="IPR036259">
    <property type="entry name" value="MFS_trans_sf"/>
</dbReference>
<proteinExistence type="predicted"/>
<dbReference type="AlphaFoldDB" id="A0A6J6JNU2"/>
<dbReference type="EMBL" id="CAEZVC010000202">
    <property type="protein sequence ID" value="CAB4638682.1"/>
    <property type="molecule type" value="Genomic_DNA"/>
</dbReference>
<gene>
    <name evidence="3" type="ORF">UFOPK1906_01948</name>
</gene>
<feature type="domain" description="Major facilitator superfamily (MFS) profile" evidence="2">
    <location>
        <begin position="1"/>
        <end position="79"/>
    </location>
</feature>
<dbReference type="InterPro" id="IPR020846">
    <property type="entry name" value="MFS_dom"/>
</dbReference>
<feature type="transmembrane region" description="Helical" evidence="1">
    <location>
        <begin position="20"/>
        <end position="44"/>
    </location>
</feature>
<dbReference type="GO" id="GO:0022857">
    <property type="term" value="F:transmembrane transporter activity"/>
    <property type="evidence" value="ECO:0007669"/>
    <property type="project" value="InterPro"/>
</dbReference>
<evidence type="ECO:0000313" key="3">
    <source>
        <dbReference type="EMBL" id="CAB4638682.1"/>
    </source>
</evidence>
<keyword evidence="1" id="KW-1133">Transmembrane helix</keyword>
<reference evidence="3" key="1">
    <citation type="submission" date="2020-05" db="EMBL/GenBank/DDBJ databases">
        <authorList>
            <person name="Chiriac C."/>
            <person name="Salcher M."/>
            <person name="Ghai R."/>
            <person name="Kavagutti S V."/>
        </authorList>
    </citation>
    <scope>NUCLEOTIDE SEQUENCE</scope>
</reference>
<sequence>MALELSPKDKEGKTTTALQLSDTLGAALGIGIAGVLVSTIGSITDSETPGLVVTFAMAAAVAGLGAVLGIRVPRGRELG</sequence>
<organism evidence="3">
    <name type="scientific">freshwater metagenome</name>
    <dbReference type="NCBI Taxonomy" id="449393"/>
    <lineage>
        <taxon>unclassified sequences</taxon>
        <taxon>metagenomes</taxon>
        <taxon>ecological metagenomes</taxon>
    </lineage>
</organism>
<name>A0A6J6JNU2_9ZZZZ</name>